<dbReference type="STRING" id="692418.SAMN04488029_0999"/>
<gene>
    <name evidence="2" type="ORF">SAMN04488029_0999</name>
</gene>
<dbReference type="AlphaFoldDB" id="A0A1W2G7I6"/>
<feature type="transmembrane region" description="Helical" evidence="1">
    <location>
        <begin position="21"/>
        <end position="39"/>
    </location>
</feature>
<feature type="transmembrane region" description="Helical" evidence="1">
    <location>
        <begin position="59"/>
        <end position="80"/>
    </location>
</feature>
<protein>
    <recommendedName>
        <fullName evidence="4">Cytochrome C and Quinol oxidase polypeptide I</fullName>
    </recommendedName>
</protein>
<feature type="transmembrane region" description="Helical" evidence="1">
    <location>
        <begin position="125"/>
        <end position="149"/>
    </location>
</feature>
<evidence type="ECO:0000313" key="3">
    <source>
        <dbReference type="Proteomes" id="UP000192472"/>
    </source>
</evidence>
<feature type="transmembrane region" description="Helical" evidence="1">
    <location>
        <begin position="92"/>
        <end position="113"/>
    </location>
</feature>
<proteinExistence type="predicted"/>
<sequence length="152" mass="17153">MALDLRIKYIFVLTFKMKIPIKISIIHAVMGLLTFVVFLQTGWYMKTNEIGNLSDAQRMIYRAGHIYFLFSGLLNLSIGMQLQLSETTWKKTVQYLGSILLLLSPLILLHGFYQEANLGQIDRGMTSIGVFSSLAGMGLHTLIFLTGFLKKS</sequence>
<keyword evidence="1" id="KW-0472">Membrane</keyword>
<keyword evidence="3" id="KW-1185">Reference proteome</keyword>
<organism evidence="2 3">
    <name type="scientific">Reichenbachiella faecimaris</name>
    <dbReference type="NCBI Taxonomy" id="692418"/>
    <lineage>
        <taxon>Bacteria</taxon>
        <taxon>Pseudomonadati</taxon>
        <taxon>Bacteroidota</taxon>
        <taxon>Cytophagia</taxon>
        <taxon>Cytophagales</taxon>
        <taxon>Reichenbachiellaceae</taxon>
        <taxon>Reichenbachiella</taxon>
    </lineage>
</organism>
<dbReference type="Proteomes" id="UP000192472">
    <property type="component" value="Unassembled WGS sequence"/>
</dbReference>
<keyword evidence="1" id="KW-0812">Transmembrane</keyword>
<evidence type="ECO:0000313" key="2">
    <source>
        <dbReference type="EMBL" id="SMD32649.1"/>
    </source>
</evidence>
<name>A0A1W2G7I6_REIFA</name>
<evidence type="ECO:0000256" key="1">
    <source>
        <dbReference type="SAM" id="Phobius"/>
    </source>
</evidence>
<evidence type="ECO:0008006" key="4">
    <source>
        <dbReference type="Google" id="ProtNLM"/>
    </source>
</evidence>
<dbReference type="EMBL" id="FWYF01000001">
    <property type="protein sequence ID" value="SMD32649.1"/>
    <property type="molecule type" value="Genomic_DNA"/>
</dbReference>
<accession>A0A1W2G7I6</accession>
<reference evidence="2 3" key="1">
    <citation type="submission" date="2017-04" db="EMBL/GenBank/DDBJ databases">
        <authorList>
            <person name="Afonso C.L."/>
            <person name="Miller P.J."/>
            <person name="Scott M.A."/>
            <person name="Spackman E."/>
            <person name="Goraichik I."/>
            <person name="Dimitrov K.M."/>
            <person name="Suarez D.L."/>
            <person name="Swayne D.E."/>
        </authorList>
    </citation>
    <scope>NUCLEOTIDE SEQUENCE [LARGE SCALE GENOMIC DNA]</scope>
    <source>
        <strain evidence="2 3">DSM 26133</strain>
    </source>
</reference>
<keyword evidence="1" id="KW-1133">Transmembrane helix</keyword>